<proteinExistence type="predicted"/>
<accession>A0A7U7G3U6</accession>
<organism evidence="1 2">
    <name type="scientific">Parasaccharibacter apium</name>
    <dbReference type="NCBI Taxonomy" id="1510841"/>
    <lineage>
        <taxon>Bacteria</taxon>
        <taxon>Pseudomonadati</taxon>
        <taxon>Pseudomonadota</taxon>
        <taxon>Alphaproteobacteria</taxon>
        <taxon>Acetobacterales</taxon>
        <taxon>Acetobacteraceae</taxon>
        <taxon>Parasaccharibacter</taxon>
    </lineage>
</organism>
<evidence type="ECO:0000313" key="1">
    <source>
        <dbReference type="EMBL" id="CDG32664.1"/>
    </source>
</evidence>
<comment type="caution">
    <text evidence="1">The sequence shown here is derived from an EMBL/GenBank/DDBJ whole genome shotgun (WGS) entry which is preliminary data.</text>
</comment>
<dbReference type="EMBL" id="CBLY010000008">
    <property type="protein sequence ID" value="CDG32664.1"/>
    <property type="molecule type" value="Genomic_DNA"/>
</dbReference>
<sequence>MSCHDAAPVPQFSLVTALTYQACPGKQPVPVLSVACHPHRM</sequence>
<protein>
    <submittedName>
        <fullName evidence="1">Uncharacterized protein</fullName>
    </submittedName>
</protein>
<reference evidence="1 2" key="1">
    <citation type="journal article" date="2014" name="Genome Biol. Evol.">
        <title>Acetic acid bacteria genomes reveal functional traits for adaptation to life in insect guts.</title>
        <authorList>
            <person name="Chouaia B."/>
            <person name="Gaiarsa S."/>
            <person name="Crotti E."/>
            <person name="Comandatore F."/>
            <person name="Degli Esposti M."/>
            <person name="Ricci I."/>
            <person name="Alma A."/>
            <person name="Favia G."/>
            <person name="Bandi C."/>
            <person name="Daffonchio D."/>
        </authorList>
    </citation>
    <scope>NUCLEOTIDE SEQUENCE [LARGE SCALE GENOMIC DNA]</scope>
    <source>
        <strain evidence="2">AM169</strain>
    </source>
</reference>
<name>A0A7U7G3U6_9PROT</name>
<dbReference type="Proteomes" id="UP000027590">
    <property type="component" value="Unassembled WGS sequence"/>
</dbReference>
<dbReference type="AlphaFoldDB" id="A0A7U7G3U6"/>
<gene>
    <name evidence="1" type="ORF">SACS_1803</name>
</gene>
<evidence type="ECO:0000313" key="2">
    <source>
        <dbReference type="Proteomes" id="UP000027590"/>
    </source>
</evidence>
<reference evidence="1 2" key="2">
    <citation type="journal article" date="2014" name="PLoS ONE">
        <title>Evolution of mitochondria reconstructed from the energy metabolism of living bacteria.</title>
        <authorList>
            <person name="Degli Esposti M."/>
            <person name="Chouaia B."/>
            <person name="Comandatore F."/>
            <person name="Crotti E."/>
            <person name="Sassera D."/>
            <person name="Lievens P.M."/>
            <person name="Daffonchio D."/>
            <person name="Bandi C."/>
        </authorList>
    </citation>
    <scope>NUCLEOTIDE SEQUENCE [LARGE SCALE GENOMIC DNA]</scope>
    <source>
        <strain evidence="2">AM169</strain>
    </source>
</reference>